<dbReference type="PROSITE" id="PS50928">
    <property type="entry name" value="ABC_TM1"/>
    <property type="match status" value="1"/>
</dbReference>
<keyword evidence="11" id="KW-1185">Reference proteome</keyword>
<dbReference type="InterPro" id="IPR035906">
    <property type="entry name" value="MetI-like_sf"/>
</dbReference>
<sequence length="386" mass="40012">MGSAGSGKSGTVSGSGGNVNTVSYVSDALDVHEHPQTWLARNAPLLRWLALRLLGVVFVLWAVSTITFFAIRLIPGDPAEAILGGPGSQASADSLAAARAEYGLDQPIGIQYLSFLGRLAVGNLGQSYALHQSVASVIGENLISTLTLALAALILAVVIALGLAAWSTRGGRAAAAIGSTLEVVGAAVPHFWLAILAILLFSTTLGWLPPVSVAGPAGLVLPALVLAIPLAGFLGQVMREGLLDALSSPYALSARARGESESGVFWRHALKAAAIPAIGLTGWAFGSLISGAVVVETIFARPGLGRSLLAAVQGRDVPLVVGIVIVVALVYMLVTTATDLAERIIDPRVGRRPDARGSAPRRNTRRARTHAHKDASRSRTHTEIEP</sequence>
<dbReference type="AlphaFoldDB" id="A0A917EWA5"/>
<dbReference type="Proteomes" id="UP000598775">
    <property type="component" value="Unassembled WGS sequence"/>
</dbReference>
<name>A0A917EWA5_9MICO</name>
<keyword evidence="6 7" id="KW-0472">Membrane</keyword>
<feature type="compositionally biased region" description="Basic and acidic residues" evidence="8">
    <location>
        <begin position="372"/>
        <end position="386"/>
    </location>
</feature>
<dbReference type="GO" id="GO:0005886">
    <property type="term" value="C:plasma membrane"/>
    <property type="evidence" value="ECO:0007669"/>
    <property type="project" value="UniProtKB-SubCell"/>
</dbReference>
<dbReference type="Pfam" id="PF00528">
    <property type="entry name" value="BPD_transp_1"/>
    <property type="match status" value="1"/>
</dbReference>
<evidence type="ECO:0000256" key="2">
    <source>
        <dbReference type="ARBA" id="ARBA00022448"/>
    </source>
</evidence>
<feature type="transmembrane region" description="Helical" evidence="7">
    <location>
        <begin position="213"/>
        <end position="234"/>
    </location>
</feature>
<dbReference type="InterPro" id="IPR045621">
    <property type="entry name" value="BPD_transp_1_N"/>
</dbReference>
<dbReference type="Gene3D" id="1.10.3720.10">
    <property type="entry name" value="MetI-like"/>
    <property type="match status" value="1"/>
</dbReference>
<protein>
    <submittedName>
        <fullName evidence="10">ABC transporter permease</fullName>
    </submittedName>
</protein>
<comment type="similarity">
    <text evidence="7">Belongs to the binding-protein-dependent transport system permease family.</text>
</comment>
<evidence type="ECO:0000259" key="9">
    <source>
        <dbReference type="PROSITE" id="PS50928"/>
    </source>
</evidence>
<reference evidence="10 11" key="1">
    <citation type="journal article" date="2014" name="Int. J. Syst. Evol. Microbiol.">
        <title>Complete genome sequence of Corynebacterium casei LMG S-19264T (=DSM 44701T), isolated from a smear-ripened cheese.</title>
        <authorList>
            <consortium name="US DOE Joint Genome Institute (JGI-PGF)"/>
            <person name="Walter F."/>
            <person name="Albersmeier A."/>
            <person name="Kalinowski J."/>
            <person name="Ruckert C."/>
        </authorList>
    </citation>
    <scope>NUCLEOTIDE SEQUENCE [LARGE SCALE GENOMIC DNA]</scope>
    <source>
        <strain evidence="10 11">CGMCC 1.12976</strain>
    </source>
</reference>
<feature type="transmembrane region" description="Helical" evidence="7">
    <location>
        <begin position="173"/>
        <end position="201"/>
    </location>
</feature>
<evidence type="ECO:0000313" key="11">
    <source>
        <dbReference type="Proteomes" id="UP000598775"/>
    </source>
</evidence>
<dbReference type="Pfam" id="PF19300">
    <property type="entry name" value="BPD_transp_1_N"/>
    <property type="match status" value="1"/>
</dbReference>
<feature type="compositionally biased region" description="Basic residues" evidence="8">
    <location>
        <begin position="362"/>
        <end position="371"/>
    </location>
</feature>
<dbReference type="EMBL" id="BMGP01000002">
    <property type="protein sequence ID" value="GGF21156.1"/>
    <property type="molecule type" value="Genomic_DNA"/>
</dbReference>
<dbReference type="CDD" id="cd06261">
    <property type="entry name" value="TM_PBP2"/>
    <property type="match status" value="1"/>
</dbReference>
<keyword evidence="4 7" id="KW-0812">Transmembrane</keyword>
<proteinExistence type="inferred from homology"/>
<feature type="transmembrane region" description="Helical" evidence="7">
    <location>
        <begin position="142"/>
        <end position="166"/>
    </location>
</feature>
<feature type="transmembrane region" description="Helical" evidence="7">
    <location>
        <begin position="277"/>
        <end position="299"/>
    </location>
</feature>
<evidence type="ECO:0000256" key="5">
    <source>
        <dbReference type="ARBA" id="ARBA00022989"/>
    </source>
</evidence>
<feature type="region of interest" description="Disordered" evidence="8">
    <location>
        <begin position="351"/>
        <end position="386"/>
    </location>
</feature>
<organism evidence="10 11">
    <name type="scientific">Subtercola lobariae</name>
    <dbReference type="NCBI Taxonomy" id="1588641"/>
    <lineage>
        <taxon>Bacteria</taxon>
        <taxon>Bacillati</taxon>
        <taxon>Actinomycetota</taxon>
        <taxon>Actinomycetes</taxon>
        <taxon>Micrococcales</taxon>
        <taxon>Microbacteriaceae</taxon>
        <taxon>Subtercola</taxon>
    </lineage>
</organism>
<evidence type="ECO:0000313" key="10">
    <source>
        <dbReference type="EMBL" id="GGF21156.1"/>
    </source>
</evidence>
<dbReference type="SUPFAM" id="SSF161098">
    <property type="entry name" value="MetI-like"/>
    <property type="match status" value="1"/>
</dbReference>
<evidence type="ECO:0000256" key="8">
    <source>
        <dbReference type="SAM" id="MobiDB-lite"/>
    </source>
</evidence>
<dbReference type="GO" id="GO:0071916">
    <property type="term" value="F:dipeptide transmembrane transporter activity"/>
    <property type="evidence" value="ECO:0007669"/>
    <property type="project" value="TreeGrafter"/>
</dbReference>
<evidence type="ECO:0000256" key="6">
    <source>
        <dbReference type="ARBA" id="ARBA00023136"/>
    </source>
</evidence>
<dbReference type="PANTHER" id="PTHR43163:SF6">
    <property type="entry name" value="DIPEPTIDE TRANSPORT SYSTEM PERMEASE PROTEIN DPPB-RELATED"/>
    <property type="match status" value="1"/>
</dbReference>
<evidence type="ECO:0000256" key="4">
    <source>
        <dbReference type="ARBA" id="ARBA00022692"/>
    </source>
</evidence>
<keyword evidence="3" id="KW-1003">Cell membrane</keyword>
<evidence type="ECO:0000256" key="7">
    <source>
        <dbReference type="RuleBase" id="RU363032"/>
    </source>
</evidence>
<feature type="transmembrane region" description="Helical" evidence="7">
    <location>
        <begin position="319"/>
        <end position="341"/>
    </location>
</feature>
<dbReference type="PANTHER" id="PTHR43163">
    <property type="entry name" value="DIPEPTIDE TRANSPORT SYSTEM PERMEASE PROTEIN DPPB-RELATED"/>
    <property type="match status" value="1"/>
</dbReference>
<dbReference type="InterPro" id="IPR000515">
    <property type="entry name" value="MetI-like"/>
</dbReference>
<evidence type="ECO:0000256" key="3">
    <source>
        <dbReference type="ARBA" id="ARBA00022475"/>
    </source>
</evidence>
<comment type="caution">
    <text evidence="10">The sequence shown here is derived from an EMBL/GenBank/DDBJ whole genome shotgun (WGS) entry which is preliminary data.</text>
</comment>
<gene>
    <name evidence="10" type="ORF">GCM10011399_13530</name>
</gene>
<evidence type="ECO:0000256" key="1">
    <source>
        <dbReference type="ARBA" id="ARBA00004651"/>
    </source>
</evidence>
<feature type="domain" description="ABC transmembrane type-1" evidence="9">
    <location>
        <begin position="142"/>
        <end position="342"/>
    </location>
</feature>
<comment type="subcellular location">
    <subcellularLocation>
        <location evidence="1 7">Cell membrane</location>
        <topology evidence="1 7">Multi-pass membrane protein</topology>
    </subcellularLocation>
</comment>
<keyword evidence="2 7" id="KW-0813">Transport</keyword>
<feature type="transmembrane region" description="Helical" evidence="7">
    <location>
        <begin position="49"/>
        <end position="71"/>
    </location>
</feature>
<keyword evidence="5 7" id="KW-1133">Transmembrane helix</keyword>
<accession>A0A917EWA5</accession>